<evidence type="ECO:0000256" key="2">
    <source>
        <dbReference type="ARBA" id="ARBA00023004"/>
    </source>
</evidence>
<keyword evidence="1" id="KW-0479">Metal-binding</keyword>
<dbReference type="Pfam" id="PF01656">
    <property type="entry name" value="CbiA"/>
    <property type="match status" value="1"/>
</dbReference>
<keyword evidence="2" id="KW-0408">Iron</keyword>
<dbReference type="PROSITE" id="PS51379">
    <property type="entry name" value="4FE4S_FER_2"/>
    <property type="match status" value="2"/>
</dbReference>
<dbReference type="RefSeq" id="WP_213236644.1">
    <property type="nucleotide sequence ID" value="NZ_JAHBCL010000013.1"/>
</dbReference>
<gene>
    <name evidence="5" type="ORF">KHM83_08855</name>
</gene>
<dbReference type="InterPro" id="IPR017896">
    <property type="entry name" value="4Fe4S_Fe-S-bd"/>
</dbReference>
<evidence type="ECO:0000259" key="4">
    <source>
        <dbReference type="PROSITE" id="PS51379"/>
    </source>
</evidence>
<sequence>MKIAVLSGKGGTGKTFVAVNLASAASSAQYVDCDVEAPNGHLFFNPVVDETHVVNVKRPVVDNDKCIGCQACVEFCNFNALAYVKKGVMVFDDICHSCGGCALVCPEHAITERDDRLGVYTLGHSENVSVVTGMMDIGKISGVPIIKALNTFRSELTVVDCPPGSACSVIESIEDADYCVLVAEPTTFGVHNLKMVYELVEGMHKPLGVVLNKCTADKNPAEAFCQSEAITILGKITYDPILGKLGSEGKIAVRQLTYYQLFFKGLLDKIIWEVSHETNANS</sequence>
<dbReference type="SUPFAM" id="SSF52540">
    <property type="entry name" value="P-loop containing nucleoside triphosphate hydrolases"/>
    <property type="match status" value="1"/>
</dbReference>
<dbReference type="EMBL" id="JAHBCL010000013">
    <property type="protein sequence ID" value="MBS7526785.1"/>
    <property type="molecule type" value="Genomic_DNA"/>
</dbReference>
<comment type="caution">
    <text evidence="5">The sequence shown here is derived from an EMBL/GenBank/DDBJ whole genome shotgun (WGS) entry which is preliminary data.</text>
</comment>
<dbReference type="PANTHER" id="PTHR43063">
    <property type="entry name" value="4FE-4S CLUSTER CONTAINING PARA FAMILY ATPASE PROTEIN"/>
    <property type="match status" value="1"/>
</dbReference>
<keyword evidence="5" id="KW-0067">ATP-binding</keyword>
<organism evidence="5 6">
    <name type="scientific">Fusibacter paucivorans</name>
    <dbReference type="NCBI Taxonomy" id="76009"/>
    <lineage>
        <taxon>Bacteria</taxon>
        <taxon>Bacillati</taxon>
        <taxon>Bacillota</taxon>
        <taxon>Clostridia</taxon>
        <taxon>Eubacteriales</taxon>
        <taxon>Eubacteriales Family XII. Incertae Sedis</taxon>
        <taxon>Fusibacter</taxon>
    </lineage>
</organism>
<dbReference type="SUPFAM" id="SSF54862">
    <property type="entry name" value="4Fe-4S ferredoxins"/>
    <property type="match status" value="1"/>
</dbReference>
<keyword evidence="6" id="KW-1185">Reference proteome</keyword>
<reference evidence="5 6" key="1">
    <citation type="submission" date="2021-05" db="EMBL/GenBank/DDBJ databases">
        <title>Fusibacter ferrireducens sp. nov., an anaerobic, sulfur- and Fe-reducing bacterium isolated from the mangrove sediment.</title>
        <authorList>
            <person name="Qiu D."/>
        </authorList>
    </citation>
    <scope>NUCLEOTIDE SEQUENCE [LARGE SCALE GENOMIC DNA]</scope>
    <source>
        <strain evidence="5 6">DSM 12116</strain>
    </source>
</reference>
<dbReference type="GO" id="GO:0005524">
    <property type="term" value="F:ATP binding"/>
    <property type="evidence" value="ECO:0007669"/>
    <property type="project" value="UniProtKB-KW"/>
</dbReference>
<evidence type="ECO:0000256" key="1">
    <source>
        <dbReference type="ARBA" id="ARBA00022723"/>
    </source>
</evidence>
<keyword evidence="5" id="KW-0547">Nucleotide-binding</keyword>
<dbReference type="InterPro" id="IPR017900">
    <property type="entry name" value="4Fe4S_Fe_S_CS"/>
</dbReference>
<dbReference type="InterPro" id="IPR002586">
    <property type="entry name" value="CobQ/CobB/MinD/ParA_Nub-bd_dom"/>
</dbReference>
<evidence type="ECO:0000313" key="6">
    <source>
        <dbReference type="Proteomes" id="UP000746471"/>
    </source>
</evidence>
<dbReference type="Gene3D" id="3.30.70.20">
    <property type="match status" value="1"/>
</dbReference>
<feature type="domain" description="4Fe-4S ferredoxin-type" evidence="4">
    <location>
        <begin position="57"/>
        <end position="86"/>
    </location>
</feature>
<accession>A0ABS5PNN1</accession>
<protein>
    <submittedName>
        <fullName evidence="5">ATP-binding protein</fullName>
    </submittedName>
</protein>
<evidence type="ECO:0000313" key="5">
    <source>
        <dbReference type="EMBL" id="MBS7526785.1"/>
    </source>
</evidence>
<dbReference type="PANTHER" id="PTHR43063:SF1">
    <property type="entry name" value="4FE-4S CLUSTER CONTAINING PARA FAMILY ATPASE PROTEIN"/>
    <property type="match status" value="1"/>
</dbReference>
<dbReference type="Pfam" id="PF00037">
    <property type="entry name" value="Fer4"/>
    <property type="match status" value="2"/>
</dbReference>
<keyword evidence="3" id="KW-0411">Iron-sulfur</keyword>
<feature type="domain" description="4Fe-4S ferredoxin-type" evidence="4">
    <location>
        <begin position="87"/>
        <end position="115"/>
    </location>
</feature>
<dbReference type="PROSITE" id="PS00198">
    <property type="entry name" value="4FE4S_FER_1"/>
    <property type="match status" value="1"/>
</dbReference>
<evidence type="ECO:0000256" key="3">
    <source>
        <dbReference type="ARBA" id="ARBA00023014"/>
    </source>
</evidence>
<dbReference type="Proteomes" id="UP000746471">
    <property type="component" value="Unassembled WGS sequence"/>
</dbReference>
<dbReference type="InterPro" id="IPR027417">
    <property type="entry name" value="P-loop_NTPase"/>
</dbReference>
<dbReference type="Gene3D" id="3.40.50.300">
    <property type="entry name" value="P-loop containing nucleotide triphosphate hydrolases"/>
    <property type="match status" value="1"/>
</dbReference>
<proteinExistence type="predicted"/>
<name>A0ABS5PNN1_9FIRM</name>